<dbReference type="PANTHER" id="PTHR38477">
    <property type="entry name" value="HYPOTHETICAL EXPORTED PROTEIN"/>
    <property type="match status" value="1"/>
</dbReference>
<reference evidence="2 3" key="1">
    <citation type="submission" date="2020-05" db="EMBL/GenBank/DDBJ databases">
        <title>Parvularcula mediterraneae sp. nov., isolated from polypropylene straw from shallow seawater of the seashore of Laganas in Zakynthos island, Greece.</title>
        <authorList>
            <person name="Szabo I."/>
            <person name="Al-Omari J."/>
            <person name="Rado J."/>
            <person name="Szerdahelyi G.S."/>
        </authorList>
    </citation>
    <scope>NUCLEOTIDE SEQUENCE [LARGE SCALE GENOMIC DNA]</scope>
    <source>
        <strain evidence="2 3">ZS-1/3</strain>
    </source>
</reference>
<evidence type="ECO:0000313" key="2">
    <source>
        <dbReference type="EMBL" id="NNU15099.1"/>
    </source>
</evidence>
<sequence length="213" mass="22528">MIFKRFAASLALATAAAFAVPAAASSAATTTIEAGFVQAGLNPLVLDQAMKNYAANQDVVGNQRYIGIIDYTIHSSQPRFWILDTESGEAEVLLVSHGVGSDPSHEGRPSVFSNTVGSRMTSLGSYVTAETYYGKHGLSLKLDGLSETNSRARERAIVIHGADYVNPARGTQGRSWGCPAVERKVAKTLIEKFKGGAFLYIHGTSGADATTTA</sequence>
<dbReference type="RefSeq" id="WP_173196297.1">
    <property type="nucleotide sequence ID" value="NZ_JABFCX010000002.1"/>
</dbReference>
<dbReference type="EMBL" id="JABFCX010000002">
    <property type="protein sequence ID" value="NNU15099.1"/>
    <property type="molecule type" value="Genomic_DNA"/>
</dbReference>
<keyword evidence="1" id="KW-0732">Signal</keyword>
<evidence type="ECO:0000256" key="1">
    <source>
        <dbReference type="SAM" id="SignalP"/>
    </source>
</evidence>
<proteinExistence type="predicted"/>
<dbReference type="Proteomes" id="UP000536835">
    <property type="component" value="Unassembled WGS sequence"/>
</dbReference>
<evidence type="ECO:0000313" key="3">
    <source>
        <dbReference type="Proteomes" id="UP000536835"/>
    </source>
</evidence>
<dbReference type="InterPro" id="IPR032676">
    <property type="entry name" value="YkuD_2"/>
</dbReference>
<gene>
    <name evidence="2" type="ORF">HK107_02015</name>
</gene>
<organism evidence="2 3">
    <name type="scientific">Parvularcula mediterranea</name>
    <dbReference type="NCBI Taxonomy" id="2732508"/>
    <lineage>
        <taxon>Bacteria</taxon>
        <taxon>Pseudomonadati</taxon>
        <taxon>Pseudomonadota</taxon>
        <taxon>Alphaproteobacteria</taxon>
        <taxon>Parvularculales</taxon>
        <taxon>Parvularculaceae</taxon>
        <taxon>Parvularcula</taxon>
    </lineage>
</organism>
<protein>
    <submittedName>
        <fullName evidence="2">Murein L,D-transpeptidase catalytic domain family protein</fullName>
    </submittedName>
</protein>
<feature type="signal peptide" evidence="1">
    <location>
        <begin position="1"/>
        <end position="19"/>
    </location>
</feature>
<keyword evidence="3" id="KW-1185">Reference proteome</keyword>
<name>A0A7Y3W431_9PROT</name>
<dbReference type="Pfam" id="PF13645">
    <property type="entry name" value="YkuD_2"/>
    <property type="match status" value="1"/>
</dbReference>
<accession>A0A7Y3W431</accession>
<dbReference type="AlphaFoldDB" id="A0A7Y3W431"/>
<comment type="caution">
    <text evidence="2">The sequence shown here is derived from an EMBL/GenBank/DDBJ whole genome shotgun (WGS) entry which is preliminary data.</text>
</comment>
<dbReference type="PANTHER" id="PTHR38477:SF1">
    <property type="entry name" value="MUREIN L,D-TRANSPEPTIDASE CATALYTIC DOMAIN FAMILY PROTEIN"/>
    <property type="match status" value="1"/>
</dbReference>
<feature type="chain" id="PRO_5030699173" evidence="1">
    <location>
        <begin position="20"/>
        <end position="213"/>
    </location>
</feature>